<dbReference type="STRING" id="1434700.SAMN06296427_104165"/>
<feature type="transmembrane region" description="Helical" evidence="1">
    <location>
        <begin position="24"/>
        <end position="46"/>
    </location>
</feature>
<keyword evidence="1" id="KW-1133">Transmembrane helix</keyword>
<dbReference type="EMBL" id="FWXS01000004">
    <property type="protein sequence ID" value="SMC60009.1"/>
    <property type="molecule type" value="Genomic_DNA"/>
</dbReference>
<dbReference type="InterPro" id="IPR024294">
    <property type="entry name" value="DUF3810"/>
</dbReference>
<name>A0A1W2AH07_9FLAO</name>
<evidence type="ECO:0000313" key="2">
    <source>
        <dbReference type="EMBL" id="SMC60009.1"/>
    </source>
</evidence>
<sequence length="376" mass="44243">MKSVCGIYRFVKDVNFMLKLEKPFYHFLLFAVTFLFIRIIAVYTSFADVIFPGINYFFAKIGSKFSSIFPFSLGDVFYSILGLMIIIFIVKIIIAVIRKNWLKIKKMISILFIGLTIIILIFHFFWGFNYYKTPIKEYYNSEKINTEELKRLAEFYLKKSIETREFVYENQEGVFTVSLTPEELNENILISSSNLKKYNELQLERITKPNLKKSLYSEGFSYMGVLGYYNPFTAEAQYNSKMPDTKLLFTKFHEVAHQWGFAAESEANFVGFLIGVQSENKEFNYVSNYKALRSLLNKIIWEDPIYVQIMLTAYSTKMKKDREYELLIQEKYLHSADDTFSMLNEAYLQLNNQDGLESYGQFVELLVGYHRKHNLP</sequence>
<evidence type="ECO:0008006" key="4">
    <source>
        <dbReference type="Google" id="ProtNLM"/>
    </source>
</evidence>
<dbReference type="Proteomes" id="UP000192393">
    <property type="component" value="Unassembled WGS sequence"/>
</dbReference>
<dbReference type="Pfam" id="PF12725">
    <property type="entry name" value="DUF3810"/>
    <property type="match status" value="1"/>
</dbReference>
<feature type="transmembrane region" description="Helical" evidence="1">
    <location>
        <begin position="76"/>
        <end position="97"/>
    </location>
</feature>
<reference evidence="3" key="1">
    <citation type="submission" date="2017-04" db="EMBL/GenBank/DDBJ databases">
        <authorList>
            <person name="Varghese N."/>
            <person name="Submissions S."/>
        </authorList>
    </citation>
    <scope>NUCLEOTIDE SEQUENCE [LARGE SCALE GENOMIC DNA]</scope>
    <source>
        <strain evidence="3">CGMCC 1.12708</strain>
    </source>
</reference>
<dbReference type="AlphaFoldDB" id="A0A1W2AH07"/>
<keyword evidence="1" id="KW-0812">Transmembrane</keyword>
<gene>
    <name evidence="2" type="ORF">SAMN06296427_104165</name>
</gene>
<proteinExistence type="predicted"/>
<evidence type="ECO:0000256" key="1">
    <source>
        <dbReference type="SAM" id="Phobius"/>
    </source>
</evidence>
<accession>A0A1W2AH07</accession>
<organism evidence="2 3">
    <name type="scientific">Moheibacter sediminis</name>
    <dbReference type="NCBI Taxonomy" id="1434700"/>
    <lineage>
        <taxon>Bacteria</taxon>
        <taxon>Pseudomonadati</taxon>
        <taxon>Bacteroidota</taxon>
        <taxon>Flavobacteriia</taxon>
        <taxon>Flavobacteriales</taxon>
        <taxon>Weeksellaceae</taxon>
        <taxon>Moheibacter</taxon>
    </lineage>
</organism>
<feature type="transmembrane region" description="Helical" evidence="1">
    <location>
        <begin position="109"/>
        <end position="128"/>
    </location>
</feature>
<keyword evidence="1" id="KW-0472">Membrane</keyword>
<keyword evidence="3" id="KW-1185">Reference proteome</keyword>
<evidence type="ECO:0000313" key="3">
    <source>
        <dbReference type="Proteomes" id="UP000192393"/>
    </source>
</evidence>
<protein>
    <recommendedName>
        <fullName evidence="4">DUF3810 domain-containing protein</fullName>
    </recommendedName>
</protein>